<feature type="domain" description="FecR protein" evidence="2">
    <location>
        <begin position="185"/>
        <end position="277"/>
    </location>
</feature>
<dbReference type="PANTHER" id="PTHR30273:SF2">
    <property type="entry name" value="PROTEIN FECR"/>
    <property type="match status" value="1"/>
</dbReference>
<dbReference type="GO" id="GO:0016989">
    <property type="term" value="F:sigma factor antagonist activity"/>
    <property type="evidence" value="ECO:0007669"/>
    <property type="project" value="TreeGrafter"/>
</dbReference>
<dbReference type="Gene3D" id="3.55.50.30">
    <property type="match status" value="1"/>
</dbReference>
<gene>
    <name evidence="4" type="ORF">SAMN05444274_102370</name>
</gene>
<dbReference type="PANTHER" id="PTHR30273">
    <property type="entry name" value="PERIPLASMIC SIGNAL SENSOR AND SIGMA FACTOR ACTIVATOR FECR-RELATED"/>
    <property type="match status" value="1"/>
</dbReference>
<dbReference type="Pfam" id="PF04773">
    <property type="entry name" value="FecR"/>
    <property type="match status" value="1"/>
</dbReference>
<evidence type="ECO:0000259" key="3">
    <source>
        <dbReference type="Pfam" id="PF16344"/>
    </source>
</evidence>
<dbReference type="Pfam" id="PF16344">
    <property type="entry name" value="FecR_C"/>
    <property type="match status" value="1"/>
</dbReference>
<dbReference type="FunFam" id="2.60.120.1440:FF:000001">
    <property type="entry name" value="Putative anti-sigma factor"/>
    <property type="match status" value="1"/>
</dbReference>
<feature type="transmembrane region" description="Helical" evidence="1">
    <location>
        <begin position="90"/>
        <end position="110"/>
    </location>
</feature>
<evidence type="ECO:0000313" key="4">
    <source>
        <dbReference type="EMBL" id="SHE77817.1"/>
    </source>
</evidence>
<protein>
    <submittedName>
        <fullName evidence="4">FecR family protein</fullName>
    </submittedName>
</protein>
<dbReference type="InterPro" id="IPR006860">
    <property type="entry name" value="FecR"/>
</dbReference>
<dbReference type="Proteomes" id="UP000184164">
    <property type="component" value="Unassembled WGS sequence"/>
</dbReference>
<keyword evidence="5" id="KW-1185">Reference proteome</keyword>
<evidence type="ECO:0000259" key="2">
    <source>
        <dbReference type="Pfam" id="PF04773"/>
    </source>
</evidence>
<keyword evidence="1" id="KW-0472">Membrane</keyword>
<sequence>MSGRDYSKYTAEDFVQDDFFIQSVQKPSEKNDAFWNAQLQNGKVDQNEYQFARQILTTINVNSSELTEKELDDLYVRIHKKNHRISQRRIFYSAVAACISALVVLSFFFYNHREEVPDVKQVAQIIKTAEEPEQIELLLSGEKRIPIEKNNPEIKYLKNKSISIDSVIVKETAVTPTRKVQFSQLVVPRGKRTQLTLADGTKLWVNARTRVVYPDEFASDKREIFVDGEIFLDVFRDATRPFIVKTDAFDITVLGTSFNVNAYETREERDVVLVSGALKISTADNTESLLKPQEMFSIEKGENVIKQVDVSPYILWKDGLYQFRRERLDVIMERLAFYYGKEIAASPAASALKCTGKLDLKEDLERVLNGLSKTAPIRWSLKNNVYEINENLTK</sequence>
<accession>A0A1M4W9D4</accession>
<dbReference type="STRING" id="1484053.SAMN05444274_102370"/>
<dbReference type="OrthoDB" id="1123467at2"/>
<evidence type="ECO:0000256" key="1">
    <source>
        <dbReference type="SAM" id="Phobius"/>
    </source>
</evidence>
<organism evidence="4 5">
    <name type="scientific">Mariniphaga anaerophila</name>
    <dbReference type="NCBI Taxonomy" id="1484053"/>
    <lineage>
        <taxon>Bacteria</taxon>
        <taxon>Pseudomonadati</taxon>
        <taxon>Bacteroidota</taxon>
        <taxon>Bacteroidia</taxon>
        <taxon>Marinilabiliales</taxon>
        <taxon>Prolixibacteraceae</taxon>
        <taxon>Mariniphaga</taxon>
    </lineage>
</organism>
<dbReference type="InterPro" id="IPR012373">
    <property type="entry name" value="Ferrdict_sens_TM"/>
</dbReference>
<keyword evidence="1" id="KW-0812">Transmembrane</keyword>
<proteinExistence type="predicted"/>
<reference evidence="4 5" key="1">
    <citation type="submission" date="2016-11" db="EMBL/GenBank/DDBJ databases">
        <authorList>
            <person name="Jaros S."/>
            <person name="Januszkiewicz K."/>
            <person name="Wedrychowicz H."/>
        </authorList>
    </citation>
    <scope>NUCLEOTIDE SEQUENCE [LARGE SCALE GENOMIC DNA]</scope>
    <source>
        <strain evidence="4 5">DSM 26910</strain>
    </source>
</reference>
<name>A0A1M4W9D4_9BACT</name>
<dbReference type="InterPro" id="IPR032508">
    <property type="entry name" value="FecR_C"/>
</dbReference>
<dbReference type="EMBL" id="FQUM01000002">
    <property type="protein sequence ID" value="SHE77817.1"/>
    <property type="molecule type" value="Genomic_DNA"/>
</dbReference>
<evidence type="ECO:0000313" key="5">
    <source>
        <dbReference type="Proteomes" id="UP000184164"/>
    </source>
</evidence>
<keyword evidence="1" id="KW-1133">Transmembrane helix</keyword>
<dbReference type="AlphaFoldDB" id="A0A1M4W9D4"/>
<dbReference type="Gene3D" id="2.60.120.1440">
    <property type="match status" value="1"/>
</dbReference>
<feature type="domain" description="Protein FecR C-terminal" evidence="3">
    <location>
        <begin position="322"/>
        <end position="386"/>
    </location>
</feature>
<dbReference type="RefSeq" id="WP_072999523.1">
    <property type="nucleotide sequence ID" value="NZ_FQUM01000002.1"/>
</dbReference>